<sequence length="294" mass="32157">MPTPEEAGPLLEERKLEYVHLANGVQPRSQTSINKSISAFLAKNRARNNASNRSEFLYTLAEKKHKLFDDQNGGDTAPIPSCARTDAKPIDRDLQMKYDIAKNEGPLRRTVKAAVAEETSTEKRKGEQNKAAVIPDAASDQDLDERATAARFPGIDERLKNVEAHLAIRYVPSPPRTLVARLKFLEDHIIQLEKEYPPWAALHFNQPNRGWPPPPRATPIIVPPNLRPKEHPDPPPPTTTANRGSVAAPIQAPASGGAAPKARGKQSSLQRAVLERLEIQQAMGDLGKGKGGSG</sequence>
<evidence type="ECO:0000313" key="2">
    <source>
        <dbReference type="EMBL" id="KIK09688.1"/>
    </source>
</evidence>
<feature type="region of interest" description="Disordered" evidence="1">
    <location>
        <begin position="118"/>
        <end position="144"/>
    </location>
</feature>
<reference evidence="3" key="2">
    <citation type="submission" date="2015-01" db="EMBL/GenBank/DDBJ databases">
        <title>Evolutionary Origins and Diversification of the Mycorrhizal Mutualists.</title>
        <authorList>
            <consortium name="DOE Joint Genome Institute"/>
            <consortium name="Mycorrhizal Genomics Consortium"/>
            <person name="Kohler A."/>
            <person name="Kuo A."/>
            <person name="Nagy L.G."/>
            <person name="Floudas D."/>
            <person name="Copeland A."/>
            <person name="Barry K.W."/>
            <person name="Cichocki N."/>
            <person name="Veneault-Fourrey C."/>
            <person name="LaButti K."/>
            <person name="Lindquist E.A."/>
            <person name="Lipzen A."/>
            <person name="Lundell T."/>
            <person name="Morin E."/>
            <person name="Murat C."/>
            <person name="Riley R."/>
            <person name="Ohm R."/>
            <person name="Sun H."/>
            <person name="Tunlid A."/>
            <person name="Henrissat B."/>
            <person name="Grigoriev I.V."/>
            <person name="Hibbett D.S."/>
            <person name="Martin F."/>
        </authorList>
    </citation>
    <scope>NUCLEOTIDE SEQUENCE [LARGE SCALE GENOMIC DNA]</scope>
    <source>
        <strain evidence="3">LaAM-08-1</strain>
    </source>
</reference>
<evidence type="ECO:0000313" key="3">
    <source>
        <dbReference type="Proteomes" id="UP000054477"/>
    </source>
</evidence>
<dbReference type="STRING" id="1095629.A0A0C9YNU3"/>
<name>A0A0C9YNU3_9AGAR</name>
<protein>
    <submittedName>
        <fullName evidence="2">Uncharacterized protein</fullName>
    </submittedName>
</protein>
<dbReference type="EMBL" id="KN838537">
    <property type="protein sequence ID" value="KIK09688.1"/>
    <property type="molecule type" value="Genomic_DNA"/>
</dbReference>
<dbReference type="HOGENOM" id="CLU_032498_0_0_1"/>
<dbReference type="OrthoDB" id="5531344at2759"/>
<feature type="region of interest" description="Disordered" evidence="1">
    <location>
        <begin position="207"/>
        <end position="275"/>
    </location>
</feature>
<accession>A0A0C9YNU3</accession>
<organism evidence="2 3">
    <name type="scientific">Laccaria amethystina LaAM-08-1</name>
    <dbReference type="NCBI Taxonomy" id="1095629"/>
    <lineage>
        <taxon>Eukaryota</taxon>
        <taxon>Fungi</taxon>
        <taxon>Dikarya</taxon>
        <taxon>Basidiomycota</taxon>
        <taxon>Agaricomycotina</taxon>
        <taxon>Agaricomycetes</taxon>
        <taxon>Agaricomycetidae</taxon>
        <taxon>Agaricales</taxon>
        <taxon>Agaricineae</taxon>
        <taxon>Hydnangiaceae</taxon>
        <taxon>Laccaria</taxon>
    </lineage>
</organism>
<dbReference type="AlphaFoldDB" id="A0A0C9YNU3"/>
<keyword evidence="3" id="KW-1185">Reference proteome</keyword>
<proteinExistence type="predicted"/>
<reference evidence="2 3" key="1">
    <citation type="submission" date="2014-04" db="EMBL/GenBank/DDBJ databases">
        <authorList>
            <consortium name="DOE Joint Genome Institute"/>
            <person name="Kuo A."/>
            <person name="Kohler A."/>
            <person name="Nagy L.G."/>
            <person name="Floudas D."/>
            <person name="Copeland A."/>
            <person name="Barry K.W."/>
            <person name="Cichocki N."/>
            <person name="Veneault-Fourrey C."/>
            <person name="LaButti K."/>
            <person name="Lindquist E.A."/>
            <person name="Lipzen A."/>
            <person name="Lundell T."/>
            <person name="Morin E."/>
            <person name="Murat C."/>
            <person name="Sun H."/>
            <person name="Tunlid A."/>
            <person name="Henrissat B."/>
            <person name="Grigoriev I.V."/>
            <person name="Hibbett D.S."/>
            <person name="Martin F."/>
            <person name="Nordberg H.P."/>
            <person name="Cantor M.N."/>
            <person name="Hua S.X."/>
        </authorList>
    </citation>
    <scope>NUCLEOTIDE SEQUENCE [LARGE SCALE GENOMIC DNA]</scope>
    <source>
        <strain evidence="2 3">LaAM-08-1</strain>
    </source>
</reference>
<feature type="compositionally biased region" description="Pro residues" evidence="1">
    <location>
        <begin position="210"/>
        <end position="226"/>
    </location>
</feature>
<gene>
    <name evidence="2" type="ORF">K443DRAFT_297890</name>
</gene>
<evidence type="ECO:0000256" key="1">
    <source>
        <dbReference type="SAM" id="MobiDB-lite"/>
    </source>
</evidence>
<dbReference type="Proteomes" id="UP000054477">
    <property type="component" value="Unassembled WGS sequence"/>
</dbReference>